<accession>A0A3M7PGQ1</accession>
<gene>
    <name evidence="1" type="ORF">BpHYR1_036734</name>
</gene>
<proteinExistence type="predicted"/>
<protein>
    <submittedName>
        <fullName evidence="1">Uncharacterized protein</fullName>
    </submittedName>
</protein>
<name>A0A3M7PGQ1_BRAPC</name>
<reference evidence="1 2" key="1">
    <citation type="journal article" date="2018" name="Sci. Rep.">
        <title>Genomic signatures of local adaptation to the degree of environmental predictability in rotifers.</title>
        <authorList>
            <person name="Franch-Gras L."/>
            <person name="Hahn C."/>
            <person name="Garcia-Roger E.M."/>
            <person name="Carmona M.J."/>
            <person name="Serra M."/>
            <person name="Gomez A."/>
        </authorList>
    </citation>
    <scope>NUCLEOTIDE SEQUENCE [LARGE SCALE GENOMIC DNA]</scope>
    <source>
        <strain evidence="1">HYR1</strain>
    </source>
</reference>
<evidence type="ECO:0000313" key="1">
    <source>
        <dbReference type="EMBL" id="RMZ98295.1"/>
    </source>
</evidence>
<dbReference type="Proteomes" id="UP000276133">
    <property type="component" value="Unassembled WGS sequence"/>
</dbReference>
<keyword evidence="2" id="KW-1185">Reference proteome</keyword>
<organism evidence="1 2">
    <name type="scientific">Brachionus plicatilis</name>
    <name type="common">Marine rotifer</name>
    <name type="synonym">Brachionus muelleri</name>
    <dbReference type="NCBI Taxonomy" id="10195"/>
    <lineage>
        <taxon>Eukaryota</taxon>
        <taxon>Metazoa</taxon>
        <taxon>Spiralia</taxon>
        <taxon>Gnathifera</taxon>
        <taxon>Rotifera</taxon>
        <taxon>Eurotatoria</taxon>
        <taxon>Monogononta</taxon>
        <taxon>Pseudotrocha</taxon>
        <taxon>Ploima</taxon>
        <taxon>Brachionidae</taxon>
        <taxon>Brachionus</taxon>
    </lineage>
</organism>
<evidence type="ECO:0000313" key="2">
    <source>
        <dbReference type="Proteomes" id="UP000276133"/>
    </source>
</evidence>
<dbReference type="EMBL" id="REGN01010858">
    <property type="protein sequence ID" value="RMZ98295.1"/>
    <property type="molecule type" value="Genomic_DNA"/>
</dbReference>
<dbReference type="AlphaFoldDB" id="A0A3M7PGQ1"/>
<comment type="caution">
    <text evidence="1">The sequence shown here is derived from an EMBL/GenBank/DDBJ whole genome shotgun (WGS) entry which is preliminary data.</text>
</comment>
<sequence length="72" mass="8157">MKSFFDCRCIRMVDLNGSLNAERLKTVKEEIEKFAFCKITRVLINSPLIYTTASCTFTADVTSYSCETSTTL</sequence>